<feature type="domain" description="Lycopene cyclase" evidence="9">
    <location>
        <begin position="13"/>
        <end position="99"/>
    </location>
</feature>
<feature type="transmembrane region" description="Helical" evidence="8">
    <location>
        <begin position="6"/>
        <end position="27"/>
    </location>
</feature>
<evidence type="ECO:0000313" key="11">
    <source>
        <dbReference type="Proteomes" id="UP000632195"/>
    </source>
</evidence>
<dbReference type="GO" id="GO:0016020">
    <property type="term" value="C:membrane"/>
    <property type="evidence" value="ECO:0007669"/>
    <property type="project" value="UniProtKB-SubCell"/>
</dbReference>
<sequence length="238" mass="26345">MEILSGHMAYAEILLAIFVPVAAISFLTPFSRVRRYRPLIVSIAAVAPVYILWDELAVVFGTWKFDPAHVLGIYFFYIPVEEVAFFLVVPFSTLLIFEALDNYVKGTLPCRGTVAAASISIVLLVILGVLNTSRSYTSVASFFSAGSLALGLIVDRRLLVKKSLWAFLVVSYIPFVFFDHLMVTAPIFTYGRGAITGIRVAGIPVEEFEYVFSLLLNYAVAYDVSARFLSSRRASEGQ</sequence>
<dbReference type="EMBL" id="BMNY01000001">
    <property type="protein sequence ID" value="GGM75250.1"/>
    <property type="molecule type" value="Genomic_DNA"/>
</dbReference>
<gene>
    <name evidence="10" type="ORF">GCM10007108_11470</name>
</gene>
<feature type="transmembrane region" description="Helical" evidence="8">
    <location>
        <begin position="166"/>
        <end position="190"/>
    </location>
</feature>
<feature type="domain" description="Lycopene cyclase" evidence="9">
    <location>
        <begin position="135"/>
        <end position="223"/>
    </location>
</feature>
<evidence type="ECO:0000256" key="6">
    <source>
        <dbReference type="ARBA" id="ARBA00023136"/>
    </source>
</evidence>
<dbReference type="RefSeq" id="WP_188681051.1">
    <property type="nucleotide sequence ID" value="NZ_BMNY01000001.1"/>
</dbReference>
<dbReference type="GO" id="GO:0016872">
    <property type="term" value="F:intramolecular lyase activity"/>
    <property type="evidence" value="ECO:0007669"/>
    <property type="project" value="InterPro"/>
</dbReference>
<dbReference type="InterPro" id="IPR017825">
    <property type="entry name" value="Lycopene_cyclase_dom"/>
</dbReference>
<evidence type="ECO:0000256" key="2">
    <source>
        <dbReference type="ARBA" id="ARBA00004829"/>
    </source>
</evidence>
<dbReference type="GO" id="GO:0016117">
    <property type="term" value="P:carotenoid biosynthetic process"/>
    <property type="evidence" value="ECO:0007669"/>
    <property type="project" value="UniProtKB-KW"/>
</dbReference>
<reference evidence="10" key="1">
    <citation type="journal article" date="2014" name="Int. J. Syst. Evol. Microbiol.">
        <title>Complete genome sequence of Corynebacterium casei LMG S-19264T (=DSM 44701T), isolated from a smear-ripened cheese.</title>
        <authorList>
            <consortium name="US DOE Joint Genome Institute (JGI-PGF)"/>
            <person name="Walter F."/>
            <person name="Albersmeier A."/>
            <person name="Kalinowski J."/>
            <person name="Ruckert C."/>
        </authorList>
    </citation>
    <scope>NUCLEOTIDE SEQUENCE</scope>
    <source>
        <strain evidence="10">JCM 13583</strain>
    </source>
</reference>
<reference evidence="10" key="2">
    <citation type="submission" date="2022-09" db="EMBL/GenBank/DDBJ databases">
        <authorList>
            <person name="Sun Q."/>
            <person name="Ohkuma M."/>
        </authorList>
    </citation>
    <scope>NUCLEOTIDE SEQUENCE</scope>
    <source>
        <strain evidence="10">JCM 13583</strain>
    </source>
</reference>
<dbReference type="AlphaFoldDB" id="A0AA37BS66"/>
<dbReference type="Pfam" id="PF18916">
    <property type="entry name" value="Lycopene_cyc"/>
    <property type="match status" value="2"/>
</dbReference>
<feature type="transmembrane region" description="Helical" evidence="8">
    <location>
        <begin position="83"/>
        <end position="100"/>
    </location>
</feature>
<protein>
    <recommendedName>
        <fullName evidence="9">Lycopene cyclase domain-containing protein</fullName>
    </recommendedName>
</protein>
<accession>A0AA37BS66</accession>
<name>A0AA37BS66_9ARCH</name>
<dbReference type="NCBIfam" id="TIGR03462">
    <property type="entry name" value="CarR_dom_SF"/>
    <property type="match status" value="2"/>
</dbReference>
<evidence type="ECO:0000313" key="10">
    <source>
        <dbReference type="EMBL" id="GGM75250.1"/>
    </source>
</evidence>
<feature type="transmembrane region" description="Helical" evidence="8">
    <location>
        <begin position="112"/>
        <end position="130"/>
    </location>
</feature>
<evidence type="ECO:0000256" key="7">
    <source>
        <dbReference type="ARBA" id="ARBA00023235"/>
    </source>
</evidence>
<feature type="transmembrane region" description="Helical" evidence="8">
    <location>
        <begin position="39"/>
        <end position="63"/>
    </location>
</feature>
<keyword evidence="4" id="KW-0125">Carotenoid biosynthesis</keyword>
<evidence type="ECO:0000256" key="8">
    <source>
        <dbReference type="SAM" id="Phobius"/>
    </source>
</evidence>
<keyword evidence="6 8" id="KW-0472">Membrane</keyword>
<evidence type="ECO:0000256" key="4">
    <source>
        <dbReference type="ARBA" id="ARBA00022746"/>
    </source>
</evidence>
<comment type="pathway">
    <text evidence="2">Carotenoid biosynthesis.</text>
</comment>
<keyword evidence="5 8" id="KW-1133">Transmembrane helix</keyword>
<organism evidence="10 11">
    <name type="scientific">Thermogymnomonas acidicola</name>
    <dbReference type="NCBI Taxonomy" id="399579"/>
    <lineage>
        <taxon>Archaea</taxon>
        <taxon>Methanobacteriati</taxon>
        <taxon>Thermoplasmatota</taxon>
        <taxon>Thermoplasmata</taxon>
        <taxon>Thermoplasmatales</taxon>
        <taxon>Thermogymnomonas</taxon>
    </lineage>
</organism>
<dbReference type="GO" id="GO:0045436">
    <property type="term" value="F:lycopene beta cyclase activity"/>
    <property type="evidence" value="ECO:0007669"/>
    <property type="project" value="UniProtKB-ARBA"/>
</dbReference>
<keyword evidence="7" id="KW-0413">Isomerase</keyword>
<evidence type="ECO:0000259" key="9">
    <source>
        <dbReference type="Pfam" id="PF18916"/>
    </source>
</evidence>
<evidence type="ECO:0000256" key="3">
    <source>
        <dbReference type="ARBA" id="ARBA00022692"/>
    </source>
</evidence>
<keyword evidence="3 8" id="KW-0812">Transmembrane</keyword>
<proteinExistence type="predicted"/>
<evidence type="ECO:0000256" key="1">
    <source>
        <dbReference type="ARBA" id="ARBA00004141"/>
    </source>
</evidence>
<keyword evidence="11" id="KW-1185">Reference proteome</keyword>
<feature type="transmembrane region" description="Helical" evidence="8">
    <location>
        <begin position="136"/>
        <end position="154"/>
    </location>
</feature>
<evidence type="ECO:0000256" key="5">
    <source>
        <dbReference type="ARBA" id="ARBA00022989"/>
    </source>
</evidence>
<comment type="caution">
    <text evidence="10">The sequence shown here is derived from an EMBL/GenBank/DDBJ whole genome shotgun (WGS) entry which is preliminary data.</text>
</comment>
<dbReference type="Proteomes" id="UP000632195">
    <property type="component" value="Unassembled WGS sequence"/>
</dbReference>
<comment type="subcellular location">
    <subcellularLocation>
        <location evidence="1">Membrane</location>
        <topology evidence="1">Multi-pass membrane protein</topology>
    </subcellularLocation>
</comment>